<dbReference type="GO" id="GO:0002250">
    <property type="term" value="P:adaptive immune response"/>
    <property type="evidence" value="ECO:0007669"/>
    <property type="project" value="UniProtKB-KW"/>
</dbReference>
<name>S7PN62_MYOBR</name>
<evidence type="ECO:0000313" key="6">
    <source>
        <dbReference type="Proteomes" id="UP000052978"/>
    </source>
</evidence>
<sequence>MGSICYEGSTYYSSSLKNQTSISRDMSKNQFSLQLSSVTTEDTAMYYCARGTVRGSQCEPRH</sequence>
<dbReference type="InterPro" id="IPR036179">
    <property type="entry name" value="Ig-like_dom_sf"/>
</dbReference>
<dbReference type="InterPro" id="IPR050199">
    <property type="entry name" value="IgHV"/>
</dbReference>
<evidence type="ECO:0000313" key="5">
    <source>
        <dbReference type="EMBL" id="EPQ12308.1"/>
    </source>
</evidence>
<dbReference type="AlphaFoldDB" id="S7PN62"/>
<dbReference type="GO" id="GO:0019814">
    <property type="term" value="C:immunoglobulin complex"/>
    <property type="evidence" value="ECO:0007669"/>
    <property type="project" value="UniProtKB-KW"/>
</dbReference>
<evidence type="ECO:0000259" key="4">
    <source>
        <dbReference type="Pfam" id="PF07686"/>
    </source>
</evidence>
<organism evidence="5 6">
    <name type="scientific">Myotis brandtii</name>
    <name type="common">Brandt's bat</name>
    <dbReference type="NCBI Taxonomy" id="109478"/>
    <lineage>
        <taxon>Eukaryota</taxon>
        <taxon>Metazoa</taxon>
        <taxon>Chordata</taxon>
        <taxon>Craniata</taxon>
        <taxon>Vertebrata</taxon>
        <taxon>Euteleostomi</taxon>
        <taxon>Mammalia</taxon>
        <taxon>Eutheria</taxon>
        <taxon>Laurasiatheria</taxon>
        <taxon>Chiroptera</taxon>
        <taxon>Yangochiroptera</taxon>
        <taxon>Vespertilionidae</taxon>
        <taxon>Myotis</taxon>
    </lineage>
</organism>
<keyword evidence="3" id="KW-1280">Immunoglobulin</keyword>
<reference evidence="5 6" key="1">
    <citation type="journal article" date="2013" name="Nat. Commun.">
        <title>Genome analysis reveals insights into physiology and longevity of the Brandt's bat Myotis brandtii.</title>
        <authorList>
            <person name="Seim I."/>
            <person name="Fang X."/>
            <person name="Xiong Z."/>
            <person name="Lobanov A.V."/>
            <person name="Huang Z."/>
            <person name="Ma S."/>
            <person name="Feng Y."/>
            <person name="Turanov A.A."/>
            <person name="Zhu Y."/>
            <person name="Lenz T.L."/>
            <person name="Gerashchenko M.V."/>
            <person name="Fan D."/>
            <person name="Hee Yim S."/>
            <person name="Yao X."/>
            <person name="Jordan D."/>
            <person name="Xiong Y."/>
            <person name="Ma Y."/>
            <person name="Lyapunov A.N."/>
            <person name="Chen G."/>
            <person name="Kulakova O.I."/>
            <person name="Sun Y."/>
            <person name="Lee S.G."/>
            <person name="Bronson R.T."/>
            <person name="Moskalev A.A."/>
            <person name="Sunyaev S.R."/>
            <person name="Zhang G."/>
            <person name="Krogh A."/>
            <person name="Wang J."/>
            <person name="Gladyshev V.N."/>
        </authorList>
    </citation>
    <scope>NUCLEOTIDE SEQUENCE [LARGE SCALE GENOMIC DNA]</scope>
</reference>
<gene>
    <name evidence="5" type="ORF">D623_10000882</name>
</gene>
<dbReference type="InterPro" id="IPR013106">
    <property type="entry name" value="Ig_V-set"/>
</dbReference>
<dbReference type="PANTHER" id="PTHR23266">
    <property type="entry name" value="IMMUNOGLOBULIN HEAVY CHAIN"/>
    <property type="match status" value="1"/>
</dbReference>
<keyword evidence="6" id="KW-1185">Reference proteome</keyword>
<feature type="domain" description="Immunoglobulin V-set" evidence="4">
    <location>
        <begin position="10"/>
        <end position="49"/>
    </location>
</feature>
<dbReference type="Proteomes" id="UP000052978">
    <property type="component" value="Unassembled WGS sequence"/>
</dbReference>
<accession>S7PN62</accession>
<dbReference type="SUPFAM" id="SSF48726">
    <property type="entry name" value="Immunoglobulin"/>
    <property type="match status" value="1"/>
</dbReference>
<dbReference type="Gene3D" id="2.60.40.10">
    <property type="entry name" value="Immunoglobulins"/>
    <property type="match status" value="1"/>
</dbReference>
<protein>
    <submittedName>
        <fullName evidence="5">Ig heavy chain V region M315</fullName>
    </submittedName>
</protein>
<dbReference type="InterPro" id="IPR013783">
    <property type="entry name" value="Ig-like_fold"/>
</dbReference>
<dbReference type="GO" id="GO:0005576">
    <property type="term" value="C:extracellular region"/>
    <property type="evidence" value="ECO:0007669"/>
    <property type="project" value="UniProtKB-ARBA"/>
</dbReference>
<evidence type="ECO:0000256" key="2">
    <source>
        <dbReference type="ARBA" id="ARBA00023130"/>
    </source>
</evidence>
<dbReference type="EMBL" id="KE163495">
    <property type="protein sequence ID" value="EPQ12308.1"/>
    <property type="molecule type" value="Genomic_DNA"/>
</dbReference>
<evidence type="ECO:0000256" key="1">
    <source>
        <dbReference type="ARBA" id="ARBA00022859"/>
    </source>
</evidence>
<proteinExistence type="predicted"/>
<keyword evidence="1" id="KW-0391">Immunity</keyword>
<dbReference type="Pfam" id="PF07686">
    <property type="entry name" value="V-set"/>
    <property type="match status" value="1"/>
</dbReference>
<keyword evidence="2" id="KW-1064">Adaptive immunity</keyword>
<evidence type="ECO:0000256" key="3">
    <source>
        <dbReference type="ARBA" id="ARBA00043265"/>
    </source>
</evidence>